<organism evidence="4 5">
    <name type="scientific">Lithohypha guttulata</name>
    <dbReference type="NCBI Taxonomy" id="1690604"/>
    <lineage>
        <taxon>Eukaryota</taxon>
        <taxon>Fungi</taxon>
        <taxon>Dikarya</taxon>
        <taxon>Ascomycota</taxon>
        <taxon>Pezizomycotina</taxon>
        <taxon>Eurotiomycetes</taxon>
        <taxon>Chaetothyriomycetidae</taxon>
        <taxon>Chaetothyriales</taxon>
        <taxon>Trichomeriaceae</taxon>
        <taxon>Lithohypha</taxon>
    </lineage>
</organism>
<dbReference type="Proteomes" id="UP001345013">
    <property type="component" value="Unassembled WGS sequence"/>
</dbReference>
<comment type="caution">
    <text evidence="4">The sequence shown here is derived from an EMBL/GenBank/DDBJ whole genome shotgun (WGS) entry which is preliminary data.</text>
</comment>
<keyword evidence="1" id="KW-0067">ATP-binding</keyword>
<dbReference type="InterPro" id="IPR002498">
    <property type="entry name" value="PInositol-4-P-4/5-kinase_core"/>
</dbReference>
<feature type="region of interest" description="Disordered" evidence="2">
    <location>
        <begin position="176"/>
        <end position="199"/>
    </location>
</feature>
<dbReference type="PANTHER" id="PTHR23086">
    <property type="entry name" value="PHOSPHATIDYLINOSITOL-4-PHOSPHATE 5-KINASE"/>
    <property type="match status" value="1"/>
</dbReference>
<accession>A0ABR0JZN6</accession>
<dbReference type="InterPro" id="IPR023610">
    <property type="entry name" value="PInositol-4/5-P-5/4-kinase"/>
</dbReference>
<dbReference type="PROSITE" id="PS51455">
    <property type="entry name" value="PIPK"/>
    <property type="match status" value="1"/>
</dbReference>
<keyword evidence="1" id="KW-0547">Nucleotide-binding</keyword>
<keyword evidence="1" id="KW-0418">Kinase</keyword>
<gene>
    <name evidence="4" type="ORF">LTR24_008523</name>
</gene>
<feature type="domain" description="PIPK" evidence="3">
    <location>
        <begin position="1"/>
        <end position="410"/>
    </location>
</feature>
<proteinExistence type="predicted"/>
<dbReference type="Gene3D" id="3.30.810.10">
    <property type="entry name" value="2-Layer Sandwich"/>
    <property type="match status" value="1"/>
</dbReference>
<evidence type="ECO:0000256" key="1">
    <source>
        <dbReference type="PROSITE-ProRule" id="PRU00781"/>
    </source>
</evidence>
<evidence type="ECO:0000256" key="2">
    <source>
        <dbReference type="SAM" id="MobiDB-lite"/>
    </source>
</evidence>
<reference evidence="4 5" key="1">
    <citation type="submission" date="2023-08" db="EMBL/GenBank/DDBJ databases">
        <title>Black Yeasts Isolated from many extreme environments.</title>
        <authorList>
            <person name="Coleine C."/>
            <person name="Stajich J.E."/>
            <person name="Selbmann L."/>
        </authorList>
    </citation>
    <scope>NUCLEOTIDE SEQUENCE [LARGE SCALE GENOMIC DNA]</scope>
    <source>
        <strain evidence="4 5">CCFEE 5885</strain>
    </source>
</reference>
<feature type="compositionally biased region" description="Pro residues" evidence="2">
    <location>
        <begin position="320"/>
        <end position="336"/>
    </location>
</feature>
<dbReference type="InterPro" id="IPR027484">
    <property type="entry name" value="PInositol-4-P-5-kinase_N"/>
</dbReference>
<dbReference type="SUPFAM" id="SSF56104">
    <property type="entry name" value="SAICAR synthase-like"/>
    <property type="match status" value="2"/>
</dbReference>
<evidence type="ECO:0000313" key="4">
    <source>
        <dbReference type="EMBL" id="KAK5080429.1"/>
    </source>
</evidence>
<dbReference type="PANTHER" id="PTHR23086:SF126">
    <property type="entry name" value="PIPK DOMAIN-CONTAINING PROTEIN"/>
    <property type="match status" value="1"/>
</dbReference>
<sequence length="422" mass="47820">MSRQHKISRSVTNAVVIPEDEAVRRSVGRIINAFLTVYAIHLHQHAPDLFGRLRGQWNIDTESYLSSFSPDENNRQSSLQSKGDMGYSGSTFFSTSDARYLVKSIPRHFEHSFFKDDLLGPYVDYMSNNFSSLLIRITDFLAVDDVYKVSPGVLLGLAPSHHIVMENLLIGKEEGERRAKEEFSEHDAKHQGPQHEDEEPWKWETWDLKPTTYFFPERDIAQGKLAPESTKDALADELGGKLVLTQPQAEAFMDQVKRDTELLASTNSVDYSLFLVRIPVPPSQQTPIADTENHENPFSDNVADPEHNSSTSAESQRPPDTVPVPANPPFTPPYPPSWRTGIKSADGKYVYRAAVLDFFWAKHKTHAKIMTHLVDLWNGIDLGGDNGPMSITTSSDEYRERFIEMCEDYIKTRRSGKEDDDE</sequence>
<keyword evidence="5" id="KW-1185">Reference proteome</keyword>
<evidence type="ECO:0000259" key="3">
    <source>
        <dbReference type="PROSITE" id="PS51455"/>
    </source>
</evidence>
<keyword evidence="1" id="KW-0808">Transferase</keyword>
<dbReference type="EMBL" id="JAVRRG010000150">
    <property type="protein sequence ID" value="KAK5080429.1"/>
    <property type="molecule type" value="Genomic_DNA"/>
</dbReference>
<name>A0ABR0JZN6_9EURO</name>
<feature type="region of interest" description="Disordered" evidence="2">
    <location>
        <begin position="284"/>
        <end position="338"/>
    </location>
</feature>
<dbReference type="SMART" id="SM00330">
    <property type="entry name" value="PIPKc"/>
    <property type="match status" value="1"/>
</dbReference>
<dbReference type="Gene3D" id="3.30.800.10">
    <property type="entry name" value="Phosphatidylinositol Phosphate Kinase II Beta"/>
    <property type="match status" value="1"/>
</dbReference>
<evidence type="ECO:0000313" key="5">
    <source>
        <dbReference type="Proteomes" id="UP001345013"/>
    </source>
</evidence>
<dbReference type="Pfam" id="PF01504">
    <property type="entry name" value="PIP5K"/>
    <property type="match status" value="1"/>
</dbReference>
<protein>
    <recommendedName>
        <fullName evidence="3">PIPK domain-containing protein</fullName>
    </recommendedName>
</protein>
<dbReference type="InterPro" id="IPR027483">
    <property type="entry name" value="PInositol-4-P-4/5-kinase_C_sf"/>
</dbReference>